<organism evidence="2 3">
    <name type="scientific">Vibrio viridaestus</name>
    <dbReference type="NCBI Taxonomy" id="2487322"/>
    <lineage>
        <taxon>Bacteria</taxon>
        <taxon>Pseudomonadati</taxon>
        <taxon>Pseudomonadota</taxon>
        <taxon>Gammaproteobacteria</taxon>
        <taxon>Vibrionales</taxon>
        <taxon>Vibrionaceae</taxon>
        <taxon>Vibrio</taxon>
    </lineage>
</organism>
<feature type="transmembrane region" description="Helical" evidence="1">
    <location>
        <begin position="86"/>
        <end position="106"/>
    </location>
</feature>
<evidence type="ECO:0000313" key="3">
    <source>
        <dbReference type="Proteomes" id="UP000281112"/>
    </source>
</evidence>
<feature type="transmembrane region" description="Helical" evidence="1">
    <location>
        <begin position="6"/>
        <end position="25"/>
    </location>
</feature>
<gene>
    <name evidence="2" type="ORF">EES38_07315</name>
</gene>
<proteinExistence type="predicted"/>
<dbReference type="EMBL" id="RJVQ01000002">
    <property type="protein sequence ID" value="RQW64379.1"/>
    <property type="molecule type" value="Genomic_DNA"/>
</dbReference>
<dbReference type="Pfam" id="PF13630">
    <property type="entry name" value="SdpI"/>
    <property type="match status" value="1"/>
</dbReference>
<evidence type="ECO:0000256" key="1">
    <source>
        <dbReference type="SAM" id="Phobius"/>
    </source>
</evidence>
<sequence>MHNSLIGSENIFLGLIIVVISIPLLRRKIRMNPWYGIRHKASFHSTDNWFLINEFGAKKLISWSYYVIAFGVATLFLPTFGTTTTFFSELAPLILIVPFYQTMLYAKTLRK</sequence>
<dbReference type="AlphaFoldDB" id="A0A3N9TJA2"/>
<keyword evidence="1" id="KW-0472">Membrane</keyword>
<comment type="caution">
    <text evidence="2">The sequence shown here is derived from an EMBL/GenBank/DDBJ whole genome shotgun (WGS) entry which is preliminary data.</text>
</comment>
<dbReference type="OrthoDB" id="9035280at2"/>
<protein>
    <recommendedName>
        <fullName evidence="4">SdpI family protein</fullName>
    </recommendedName>
</protein>
<evidence type="ECO:0008006" key="4">
    <source>
        <dbReference type="Google" id="ProtNLM"/>
    </source>
</evidence>
<dbReference type="InterPro" id="IPR025962">
    <property type="entry name" value="SdpI/YhfL"/>
</dbReference>
<dbReference type="RefSeq" id="WP_124936499.1">
    <property type="nucleotide sequence ID" value="NZ_RJVQ01000002.1"/>
</dbReference>
<evidence type="ECO:0000313" key="2">
    <source>
        <dbReference type="EMBL" id="RQW64379.1"/>
    </source>
</evidence>
<accession>A0A3N9TJA2</accession>
<name>A0A3N9TJA2_9VIBR</name>
<keyword evidence="1" id="KW-1133">Transmembrane helix</keyword>
<feature type="transmembrane region" description="Helical" evidence="1">
    <location>
        <begin position="60"/>
        <end position="80"/>
    </location>
</feature>
<reference evidence="2 3" key="1">
    <citation type="submission" date="2018-11" db="EMBL/GenBank/DDBJ databases">
        <title>Vibrio LJC006 sp. nov., isolated from seawater during the bloom of the enteromorpha.</title>
        <authorList>
            <person name="Liang J."/>
        </authorList>
    </citation>
    <scope>NUCLEOTIDE SEQUENCE [LARGE SCALE GENOMIC DNA]</scope>
    <source>
        <strain evidence="2 3">LJC006</strain>
    </source>
</reference>
<dbReference type="Proteomes" id="UP000281112">
    <property type="component" value="Unassembled WGS sequence"/>
</dbReference>
<keyword evidence="1" id="KW-0812">Transmembrane</keyword>
<keyword evidence="3" id="KW-1185">Reference proteome</keyword>